<accession>A0A7R8XF74</accession>
<proteinExistence type="predicted"/>
<organism evidence="2">
    <name type="scientific">Darwinula stevensoni</name>
    <dbReference type="NCBI Taxonomy" id="69355"/>
    <lineage>
        <taxon>Eukaryota</taxon>
        <taxon>Metazoa</taxon>
        <taxon>Ecdysozoa</taxon>
        <taxon>Arthropoda</taxon>
        <taxon>Crustacea</taxon>
        <taxon>Oligostraca</taxon>
        <taxon>Ostracoda</taxon>
        <taxon>Podocopa</taxon>
        <taxon>Podocopida</taxon>
        <taxon>Darwinulocopina</taxon>
        <taxon>Darwinuloidea</taxon>
        <taxon>Darwinulidae</taxon>
        <taxon>Darwinula</taxon>
    </lineage>
</organism>
<evidence type="ECO:0000313" key="3">
    <source>
        <dbReference type="Proteomes" id="UP000677054"/>
    </source>
</evidence>
<evidence type="ECO:0000256" key="1">
    <source>
        <dbReference type="SAM" id="MobiDB-lite"/>
    </source>
</evidence>
<dbReference type="AlphaFoldDB" id="A0A7R8XF74"/>
<reference evidence="2" key="1">
    <citation type="submission" date="2020-11" db="EMBL/GenBank/DDBJ databases">
        <authorList>
            <person name="Tran Van P."/>
        </authorList>
    </citation>
    <scope>NUCLEOTIDE SEQUENCE</scope>
</reference>
<sequence>MVNVLEDAASAFSSFTGTYEKEDQDSAVLRSGLPEGEKENAKETIRDFFLSTLRIPDSSVSAMKFYAVHRLPRPRIPENADPEDPRVKFRPMMVAFLSVQDREVVLSNGGMLAGKKISMKIDLPTPLREKRRRLEGIAYKLRQEQHQGGLPGPPQGGNASIELARLPGGRRTVFPLEVLIRSRSFGSSNNFRVLEECRFHLAQQRRLNIEHVALLLCGVFGALEGYPQRYGQGGFGGAPYGGGIGGAPLGVPAGVGGGSTGGGFGGSFGANGPFGGFGNNYGGGYGATSGGAGGGGLGGGSTGGGFGATYGGHSPIAGDFAGSIGGECPRPSSSSDERPDPRPAGSAVDEARSSFRLSAIQFARIRDTCRNKFILASNASSPSPRMRDSIDRVRNRSNEIMAEHPPAKDDVPSSLPSSALYHLRSFRRGLQGRPEESHGAAQKARAVRACALRSASFEAFPSLTKSQIPNLQR</sequence>
<dbReference type="OrthoDB" id="6059473at2759"/>
<evidence type="ECO:0000313" key="2">
    <source>
        <dbReference type="EMBL" id="CAD7248671.1"/>
    </source>
</evidence>
<protein>
    <submittedName>
        <fullName evidence="2">Uncharacterized protein</fullName>
    </submittedName>
</protein>
<keyword evidence="3" id="KW-1185">Reference proteome</keyword>
<feature type="region of interest" description="Disordered" evidence="1">
    <location>
        <begin position="320"/>
        <end position="350"/>
    </location>
</feature>
<name>A0A7R8XF74_9CRUS</name>
<dbReference type="Proteomes" id="UP000677054">
    <property type="component" value="Unassembled WGS sequence"/>
</dbReference>
<gene>
    <name evidence="2" type="ORF">DSTB1V02_LOCUS8481</name>
</gene>
<dbReference type="EMBL" id="CAJPEV010001944">
    <property type="protein sequence ID" value="CAG0895008.1"/>
    <property type="molecule type" value="Genomic_DNA"/>
</dbReference>
<dbReference type="EMBL" id="LR901461">
    <property type="protein sequence ID" value="CAD7248671.1"/>
    <property type="molecule type" value="Genomic_DNA"/>
</dbReference>